<proteinExistence type="predicted"/>
<accession>A0AAE1LA27</accession>
<protein>
    <submittedName>
        <fullName evidence="2">Uncharacterized protein</fullName>
    </submittedName>
</protein>
<sequence>MSPRRPPPARLADALLCLSDWDLVVSGVADRVLGKCFNPLKQRPSEMKTYRWFSAEDVDVLQQSLGIMFDLGYYWDDDYMQCVLGVLIDNIETQTYGHDYTACRKFRSLSYERQYANEVASARNAYALDDSAGEATIRFTPPDGVYADEVYYPQAQGGSQPDKLDLLTMAISDELRQRGQLQGDERPRPKAMDLLHAKRTEYPAGWKQKKDNKAGTRAMRKLMMDTVSMDDGSLPFLERRQDVRLQPDAEEADDSRLADLAMMYMAAEERRAALAQAEAEEAAAEAEAQAGPGGSSLRMFSAHYNTPTSFRQGLEYRDGLDAETAAAAGMLPVEVPRVVEAGDEPLVLEDVWETQERSGGGGGAWPGPWPLQREVQAQVQEQQGLGPGPRGFSKLYNTPDLFRAGLETKDVDPGLASLVEEQEAEAEAEAEPEVWMDTDTEPRGVEYER</sequence>
<reference evidence="2" key="2">
    <citation type="journal article" date="2023" name="BMC Genomics">
        <title>Pest status, molecular evolution, and epigenetic factors derived from the genome assembly of Frankliniella fusca, a thysanopteran phytovirus vector.</title>
        <authorList>
            <person name="Catto M.A."/>
            <person name="Labadie P.E."/>
            <person name="Jacobson A.L."/>
            <person name="Kennedy G.G."/>
            <person name="Srinivasan R."/>
            <person name="Hunt B.G."/>
        </authorList>
    </citation>
    <scope>NUCLEOTIDE SEQUENCE</scope>
    <source>
        <strain evidence="2">PL_HMW_Pooled</strain>
    </source>
</reference>
<organism evidence="2 3">
    <name type="scientific">Frankliniella fusca</name>
    <dbReference type="NCBI Taxonomy" id="407009"/>
    <lineage>
        <taxon>Eukaryota</taxon>
        <taxon>Metazoa</taxon>
        <taxon>Ecdysozoa</taxon>
        <taxon>Arthropoda</taxon>
        <taxon>Hexapoda</taxon>
        <taxon>Insecta</taxon>
        <taxon>Pterygota</taxon>
        <taxon>Neoptera</taxon>
        <taxon>Paraneoptera</taxon>
        <taxon>Thysanoptera</taxon>
        <taxon>Terebrantia</taxon>
        <taxon>Thripoidea</taxon>
        <taxon>Thripidae</taxon>
        <taxon>Frankliniella</taxon>
    </lineage>
</organism>
<dbReference type="AlphaFoldDB" id="A0AAE1LA27"/>
<keyword evidence="3" id="KW-1185">Reference proteome</keyword>
<evidence type="ECO:0000256" key="1">
    <source>
        <dbReference type="SAM" id="MobiDB-lite"/>
    </source>
</evidence>
<feature type="compositionally biased region" description="Acidic residues" evidence="1">
    <location>
        <begin position="420"/>
        <end position="439"/>
    </location>
</feature>
<comment type="caution">
    <text evidence="2">The sequence shown here is derived from an EMBL/GenBank/DDBJ whole genome shotgun (WGS) entry which is preliminary data.</text>
</comment>
<feature type="region of interest" description="Disordered" evidence="1">
    <location>
        <begin position="413"/>
        <end position="449"/>
    </location>
</feature>
<name>A0AAE1LA27_9NEOP</name>
<evidence type="ECO:0000313" key="3">
    <source>
        <dbReference type="Proteomes" id="UP001219518"/>
    </source>
</evidence>
<evidence type="ECO:0000313" key="2">
    <source>
        <dbReference type="EMBL" id="KAK3912003.1"/>
    </source>
</evidence>
<gene>
    <name evidence="2" type="ORF">KUF71_021573</name>
</gene>
<dbReference type="Proteomes" id="UP001219518">
    <property type="component" value="Unassembled WGS sequence"/>
</dbReference>
<feature type="compositionally biased region" description="Basic and acidic residues" evidence="1">
    <location>
        <begin position="440"/>
        <end position="449"/>
    </location>
</feature>
<dbReference type="EMBL" id="JAHWGI010000289">
    <property type="protein sequence ID" value="KAK3912003.1"/>
    <property type="molecule type" value="Genomic_DNA"/>
</dbReference>
<reference evidence="2" key="1">
    <citation type="submission" date="2021-07" db="EMBL/GenBank/DDBJ databases">
        <authorList>
            <person name="Catto M.A."/>
            <person name="Jacobson A."/>
            <person name="Kennedy G."/>
            <person name="Labadie P."/>
            <person name="Hunt B.G."/>
            <person name="Srinivasan R."/>
        </authorList>
    </citation>
    <scope>NUCLEOTIDE SEQUENCE</scope>
    <source>
        <strain evidence="2">PL_HMW_Pooled</strain>
        <tissue evidence="2">Head</tissue>
    </source>
</reference>